<protein>
    <submittedName>
        <fullName evidence="8">Uncharacterized protein LOC110744488</fullName>
    </submittedName>
</protein>
<dbReference type="Gramene" id="Pav_sc0003835.1_g100.1.br:mrna">
    <property type="protein sequence ID" value="Pav_sc0003835.1_g100.1.br:CDS:1"/>
    <property type="gene ID" value="Pav_sc0003835.1_g100.1.br"/>
</dbReference>
<feature type="compositionally biased region" description="Acidic residues" evidence="5">
    <location>
        <begin position="96"/>
        <end position="128"/>
    </location>
</feature>
<feature type="domain" description="SWIM-type" evidence="6">
    <location>
        <begin position="661"/>
        <end position="695"/>
    </location>
</feature>
<sequence>MWEQVKLLGHIGKVSLKGVVNDDVVDIDTDGELLSLCDKVPLSYERVVVIYVQHIEEEGVAVNEDIGPVTEDIGPLNNDKEGRPFTKNHGPACTVEDWDSSDDDGPLNNEDSEDSEDSEEDKEDDPDFVDSAYEQSENECELLKKDDKAFENYVDHPEVVEDPSAPVDEDRESTDVANSDVESLDSSSYDEDDGNQKKRKRKLPKFHEFRPETDMRNPVFKLGLRFATTGLFRKAIRNYSIINRRMIKFKCNDRDRVRAVCAGKCNWVCFASAVNGSEWVQVKKLVDVHDCGTVDHNFHANSTWLAQRYATQLSRLHNWDMGSFKQQVQEDLSVIASKSQKYRARQKATSITEGTYEKQYELLWDYAAELRRTNVGSTVIIKCELEGERPRFHRIYICLAAVKQGFLQGCRPVIGFDACHIKGNHPGQLLSAVGVDPNNGMYPIAYAVAEVENYETWSWFCQLLAEDLGIENSTGYVFITDKQKGLIEAVHDKFPNAEHRHCLKHLEANFLLAGHRGLVLKLQMEKIARSTTIPWWDAEMKKMRELSQAAFDWVAALDPSQWCRAHFKTHSKCDILLNNMCEAFNGAIVEVRDKPILTMLERIRYYIMLLMATRRASCERWKHDIGPRIFGILEKTKKESAWCIPKLAGESLYEVKNHDGSQVVVDLARHSCSCRRWDITGIPCKHACAAIGQLNGDHIAYVHGCYKKEAFMRAYSPMVHPMTSEDLWPKCHRPPLMPPLYHKQPGRPRKKRMPSAGEQPRKSNPTATKLQRYNLETKCSLCRQ</sequence>
<dbReference type="Proteomes" id="UP000515124">
    <property type="component" value="Unplaced"/>
</dbReference>
<evidence type="ECO:0000256" key="1">
    <source>
        <dbReference type="ARBA" id="ARBA00022723"/>
    </source>
</evidence>
<feature type="region of interest" description="Disordered" evidence="5">
    <location>
        <begin position="68"/>
        <end position="128"/>
    </location>
</feature>
<dbReference type="GO" id="GO:0008270">
    <property type="term" value="F:zinc ion binding"/>
    <property type="evidence" value="ECO:0007669"/>
    <property type="project" value="UniProtKB-KW"/>
</dbReference>
<keyword evidence="7" id="KW-1185">Reference proteome</keyword>
<dbReference type="PROSITE" id="PS50966">
    <property type="entry name" value="ZF_SWIM"/>
    <property type="match status" value="1"/>
</dbReference>
<name>A0A6P5RB60_PRUAV</name>
<dbReference type="Pfam" id="PF10551">
    <property type="entry name" value="MULE"/>
    <property type="match status" value="1"/>
</dbReference>
<dbReference type="InterPro" id="IPR007527">
    <property type="entry name" value="Znf_SWIM"/>
</dbReference>
<dbReference type="InterPro" id="IPR006564">
    <property type="entry name" value="Znf_PMZ"/>
</dbReference>
<accession>A0A6P5RB60</accession>
<evidence type="ECO:0000256" key="4">
    <source>
        <dbReference type="PROSITE-ProRule" id="PRU00325"/>
    </source>
</evidence>
<gene>
    <name evidence="8" type="primary">LOC110744488</name>
</gene>
<proteinExistence type="predicted"/>
<keyword evidence="2 4" id="KW-0863">Zinc-finger</keyword>
<dbReference type="Pfam" id="PF04434">
    <property type="entry name" value="SWIM"/>
    <property type="match status" value="1"/>
</dbReference>
<feature type="compositionally biased region" description="Basic residues" evidence="5">
    <location>
        <begin position="744"/>
        <end position="753"/>
    </location>
</feature>
<evidence type="ECO:0000256" key="2">
    <source>
        <dbReference type="ARBA" id="ARBA00022771"/>
    </source>
</evidence>
<dbReference type="AlphaFoldDB" id="A0A6P5RB60"/>
<evidence type="ECO:0000313" key="8">
    <source>
        <dbReference type="RefSeq" id="XP_021800169.1"/>
    </source>
</evidence>
<evidence type="ECO:0000313" key="7">
    <source>
        <dbReference type="Proteomes" id="UP000515124"/>
    </source>
</evidence>
<dbReference type="SMART" id="SM00575">
    <property type="entry name" value="ZnF_PMZ"/>
    <property type="match status" value="1"/>
</dbReference>
<dbReference type="PANTHER" id="PTHR31973:SF199">
    <property type="entry name" value="SWIM-TYPE DOMAIN-CONTAINING PROTEIN"/>
    <property type="match status" value="1"/>
</dbReference>
<evidence type="ECO:0000259" key="6">
    <source>
        <dbReference type="PROSITE" id="PS50966"/>
    </source>
</evidence>
<dbReference type="InterPro" id="IPR004332">
    <property type="entry name" value="Transposase_MuDR"/>
</dbReference>
<keyword evidence="3" id="KW-0862">Zinc</keyword>
<dbReference type="PANTHER" id="PTHR31973">
    <property type="entry name" value="POLYPROTEIN, PUTATIVE-RELATED"/>
    <property type="match status" value="1"/>
</dbReference>
<keyword evidence="1" id="KW-0479">Metal-binding</keyword>
<dbReference type="InterPro" id="IPR018289">
    <property type="entry name" value="MULE_transposase_dom"/>
</dbReference>
<dbReference type="Pfam" id="PF03108">
    <property type="entry name" value="DBD_Tnp_Mut"/>
    <property type="match status" value="1"/>
</dbReference>
<evidence type="ECO:0000256" key="5">
    <source>
        <dbReference type="SAM" id="MobiDB-lite"/>
    </source>
</evidence>
<reference evidence="8" key="1">
    <citation type="submission" date="2025-08" db="UniProtKB">
        <authorList>
            <consortium name="RefSeq"/>
        </authorList>
    </citation>
    <scope>IDENTIFICATION</scope>
</reference>
<dbReference type="KEGG" id="pavi:110744488"/>
<dbReference type="GeneID" id="110744488"/>
<feature type="region of interest" description="Disordered" evidence="5">
    <location>
        <begin position="739"/>
        <end position="770"/>
    </location>
</feature>
<evidence type="ECO:0000256" key="3">
    <source>
        <dbReference type="ARBA" id="ARBA00022833"/>
    </source>
</evidence>
<dbReference type="RefSeq" id="XP_021800169.1">
    <property type="nucleotide sequence ID" value="XM_021944477.1"/>
</dbReference>
<organism evidence="7 8">
    <name type="scientific">Prunus avium</name>
    <name type="common">Cherry</name>
    <name type="synonym">Cerasus avium</name>
    <dbReference type="NCBI Taxonomy" id="42229"/>
    <lineage>
        <taxon>Eukaryota</taxon>
        <taxon>Viridiplantae</taxon>
        <taxon>Streptophyta</taxon>
        <taxon>Embryophyta</taxon>
        <taxon>Tracheophyta</taxon>
        <taxon>Spermatophyta</taxon>
        <taxon>Magnoliopsida</taxon>
        <taxon>eudicotyledons</taxon>
        <taxon>Gunneridae</taxon>
        <taxon>Pentapetalae</taxon>
        <taxon>rosids</taxon>
        <taxon>fabids</taxon>
        <taxon>Rosales</taxon>
        <taxon>Rosaceae</taxon>
        <taxon>Amygdaloideae</taxon>
        <taxon>Amygdaleae</taxon>
        <taxon>Prunus</taxon>
    </lineage>
</organism>
<feature type="region of interest" description="Disordered" evidence="5">
    <location>
        <begin position="157"/>
        <end position="207"/>
    </location>
</feature>